<evidence type="ECO:0000313" key="2">
    <source>
        <dbReference type="Proteomes" id="UP000216188"/>
    </source>
</evidence>
<organism evidence="1 2">
    <name type="scientific">Brucella pseudogrignonensis</name>
    <dbReference type="NCBI Taxonomy" id="419475"/>
    <lineage>
        <taxon>Bacteria</taxon>
        <taxon>Pseudomonadati</taxon>
        <taxon>Pseudomonadota</taxon>
        <taxon>Alphaproteobacteria</taxon>
        <taxon>Hyphomicrobiales</taxon>
        <taxon>Brucellaceae</taxon>
        <taxon>Brucella/Ochrobactrum group</taxon>
        <taxon>Brucella</taxon>
    </lineage>
</organism>
<proteinExistence type="predicted"/>
<dbReference type="AlphaFoldDB" id="A0A256G6H5"/>
<comment type="caution">
    <text evidence="1">The sequence shown here is derived from an EMBL/GenBank/DDBJ whole genome shotgun (WGS) entry which is preliminary data.</text>
</comment>
<accession>A0A256G6H5</accession>
<reference evidence="1 2" key="1">
    <citation type="submission" date="2017-07" db="EMBL/GenBank/DDBJ databases">
        <title>Phylogenetic study on the rhizospheric bacterium Ochrobactrum sp. A44.</title>
        <authorList>
            <person name="Krzyzanowska D.M."/>
            <person name="Ossowicki A."/>
            <person name="Rajewska M."/>
            <person name="Maciag T."/>
            <person name="Kaczynski Z."/>
            <person name="Czerwicka M."/>
            <person name="Jafra S."/>
        </authorList>
    </citation>
    <scope>NUCLEOTIDE SEQUENCE [LARGE SCALE GENOMIC DNA]</scope>
    <source>
        <strain evidence="1 2">CCUG 30717</strain>
    </source>
</reference>
<dbReference type="EMBL" id="NNRM01000044">
    <property type="protein sequence ID" value="OYR22550.1"/>
    <property type="molecule type" value="Genomic_DNA"/>
</dbReference>
<dbReference type="Proteomes" id="UP000216188">
    <property type="component" value="Unassembled WGS sequence"/>
</dbReference>
<protein>
    <submittedName>
        <fullName evidence="1">Uncharacterized protein</fullName>
    </submittedName>
</protein>
<evidence type="ECO:0000313" key="1">
    <source>
        <dbReference type="EMBL" id="OYR22550.1"/>
    </source>
</evidence>
<keyword evidence="2" id="KW-1185">Reference proteome</keyword>
<name>A0A256G6H5_9HYPH</name>
<gene>
    <name evidence="1" type="ORF">CEV34_4382</name>
</gene>
<sequence length="40" mass="4479">MLQERSRLCVYLFISSAGLLVDAGAGLDLYANDRYELWGV</sequence>